<reference evidence="4" key="1">
    <citation type="journal article" date="2023" name="Commun. Biol.">
        <title>Genome analysis of Parmales, the sister group of diatoms, reveals the evolutionary specialization of diatoms from phago-mixotrophs to photoautotrophs.</title>
        <authorList>
            <person name="Ban H."/>
            <person name="Sato S."/>
            <person name="Yoshikawa S."/>
            <person name="Yamada K."/>
            <person name="Nakamura Y."/>
            <person name="Ichinomiya M."/>
            <person name="Sato N."/>
            <person name="Blanc-Mathieu R."/>
            <person name="Endo H."/>
            <person name="Kuwata A."/>
            <person name="Ogata H."/>
        </authorList>
    </citation>
    <scope>NUCLEOTIDE SEQUENCE [LARGE SCALE GENOMIC DNA]</scope>
</reference>
<dbReference type="EMBL" id="BRYA01000794">
    <property type="protein sequence ID" value="GMI32745.1"/>
    <property type="molecule type" value="Genomic_DNA"/>
</dbReference>
<gene>
    <name evidence="3" type="ORF">TrCOL_g5258</name>
</gene>
<protein>
    <recommendedName>
        <fullName evidence="2">Ubiquitin-like domain-containing protein</fullName>
    </recommendedName>
</protein>
<dbReference type="PROSITE" id="PS50053">
    <property type="entry name" value="UBIQUITIN_2"/>
    <property type="match status" value="1"/>
</dbReference>
<organism evidence="3 4">
    <name type="scientific">Triparma columacea</name>
    <dbReference type="NCBI Taxonomy" id="722753"/>
    <lineage>
        <taxon>Eukaryota</taxon>
        <taxon>Sar</taxon>
        <taxon>Stramenopiles</taxon>
        <taxon>Ochrophyta</taxon>
        <taxon>Bolidophyceae</taxon>
        <taxon>Parmales</taxon>
        <taxon>Triparmaceae</taxon>
        <taxon>Triparma</taxon>
    </lineage>
</organism>
<dbReference type="InterPro" id="IPR029071">
    <property type="entry name" value="Ubiquitin-like_domsf"/>
</dbReference>
<feature type="domain" description="Ubiquitin-like" evidence="2">
    <location>
        <begin position="89"/>
        <end position="148"/>
    </location>
</feature>
<keyword evidence="4" id="KW-1185">Reference proteome</keyword>
<proteinExistence type="predicted"/>
<dbReference type="SUPFAM" id="SSF54236">
    <property type="entry name" value="Ubiquitin-like"/>
    <property type="match status" value="1"/>
</dbReference>
<dbReference type="Proteomes" id="UP001165065">
    <property type="component" value="Unassembled WGS sequence"/>
</dbReference>
<accession>A0A9W7L6A1</accession>
<comment type="caution">
    <text evidence="3">The sequence shown here is derived from an EMBL/GenBank/DDBJ whole genome shotgun (WGS) entry which is preliminary data.</text>
</comment>
<name>A0A9W7L6A1_9STRA</name>
<dbReference type="Gene3D" id="3.10.20.90">
    <property type="entry name" value="Phosphatidylinositol 3-kinase Catalytic Subunit, Chain A, domain 1"/>
    <property type="match status" value="1"/>
</dbReference>
<dbReference type="InterPro" id="IPR000626">
    <property type="entry name" value="Ubiquitin-like_dom"/>
</dbReference>
<evidence type="ECO:0000256" key="1">
    <source>
        <dbReference type="SAM" id="MobiDB-lite"/>
    </source>
</evidence>
<feature type="region of interest" description="Disordered" evidence="1">
    <location>
        <begin position="1"/>
        <end position="36"/>
    </location>
</feature>
<evidence type="ECO:0000313" key="3">
    <source>
        <dbReference type="EMBL" id="GMI32745.1"/>
    </source>
</evidence>
<dbReference type="OrthoDB" id="193054at2759"/>
<dbReference type="Pfam" id="PF00240">
    <property type="entry name" value="ubiquitin"/>
    <property type="match status" value="1"/>
</dbReference>
<sequence>MGGSPSETNESGEDDAVGKTDAMTKYTNNAINDPMPEIEKRSKLMKEKYGRNQRKIVRLITGPIRNSGRCLDFMLRMVGIRNYTKPRLREVTVRNSDEDGKHLHLNVIWPCEILVLKKKIQALCSIRSDNQRLVYMGKILRDEEMIPEECFIQEDKAAQKRHDGTAEMVFHIWLVNIGFSLDKYQLMREKQSKVQFGATTSAKIVPDDGLEETEAEKKEREEEERVQWEVNQVLKSIVTKVEQKVIDEQLDGEDPVLKAKKDRFNIEKELELIGCGNYAEGLKKIGFGERGAFSFLREEHITGNPLFVHGKAKRKIVGLASAYRRQLQYEEQQHKTHLTKMNEVSYSKKYTVDGKEFFHSKAEMDAFYGNIEAEKREESRRQSQAHIRNKFKKVRKGFGFLALAQHEPKAKTHNEIVEEKIERISVHYGRDEWDLPSRPAMYTGYTEERFRLMKEQETKIMMRTKQTQWSGDIREKMRNADAFNCGHVPVNDLRRILKRVFEKEHVHNPEERVDQVLSKSGDGIHHDEDMIVKCSLEVMIDTLKNHLSGHQLRAQKHRLEEEAKKKRKQHYWLYKEEDDEAARKKEVTKLTPYNCPGFEPQPFNGRVCRHCMYDRALHTYIHTKEDYAAITAKRNMDAMNSNMALEEANEIVARQEEVKKKLREQMNALGGVAQDWEDTSS</sequence>
<evidence type="ECO:0000313" key="4">
    <source>
        <dbReference type="Proteomes" id="UP001165065"/>
    </source>
</evidence>
<dbReference type="AlphaFoldDB" id="A0A9W7L6A1"/>
<evidence type="ECO:0000259" key="2">
    <source>
        <dbReference type="PROSITE" id="PS50053"/>
    </source>
</evidence>